<protein>
    <recommendedName>
        <fullName evidence="4">Glycosyltransferase 2-like domain-containing protein</fullName>
    </recommendedName>
</protein>
<name>A0A1F4VDL7_UNCKA</name>
<evidence type="ECO:0000313" key="2">
    <source>
        <dbReference type="EMBL" id="OGC55331.1"/>
    </source>
</evidence>
<organism evidence="2 3">
    <name type="scientific">candidate division WWE3 bacterium RIFCSPHIGHO2_01_FULL_48_15</name>
    <dbReference type="NCBI Taxonomy" id="1802619"/>
    <lineage>
        <taxon>Bacteria</taxon>
        <taxon>Katanobacteria</taxon>
    </lineage>
</organism>
<proteinExistence type="predicted"/>
<dbReference type="Proteomes" id="UP000179005">
    <property type="component" value="Unassembled WGS sequence"/>
</dbReference>
<feature type="transmembrane region" description="Helical" evidence="1">
    <location>
        <begin position="423"/>
        <end position="443"/>
    </location>
</feature>
<dbReference type="STRING" id="1802619.A2797_00860"/>
<dbReference type="PANTHER" id="PTHR36851">
    <property type="entry name" value="UNNAMED PRODUCT"/>
    <property type="match status" value="1"/>
</dbReference>
<feature type="transmembrane region" description="Helical" evidence="1">
    <location>
        <begin position="352"/>
        <end position="370"/>
    </location>
</feature>
<dbReference type="EMBL" id="MEVC01000009">
    <property type="protein sequence ID" value="OGC55331.1"/>
    <property type="molecule type" value="Genomic_DNA"/>
</dbReference>
<sequence>MIKSSGRAKLSFVEKHDKKVQRVLEVIPGALTWTVLLSPIWLGKIAPFTVAFFITFLAIFWVYRAILHLVGAVAGYRRYKKEIQEDWLGRVEGLWGFEHLKHLVIIPMVNESKEVLEGTFSSIASQNYPPEKVFLALTLEEKNAPRLLADIEQLKSKYGDRIGTIWTFIHPKGLAGEAVGAAANRTWAAKRSLEKIRELNFEIEDFLVTTLDADMRLHPQFLARLSCAFLTDPNRNDRFFQTAVYLFDNNLWEVPPMMRIQANSITLAVLSSWVVEPDRKDTWSCYSVSLPTLIEAGYWDPALGVDDTPFYWRAFLKKEGQFEGHHFYVPVYADAVQDKGVVKTHVAQYKQLLRWGWGVITFPIAMKGFLTQKMPLGIKLAKIYNLLEQYTIWRTVTFLVTFGFLLLLLTNPEVRLTAVGNRLPQITGVILTSAFVLLLPLTLLRAKITSPMPKNWPFWKKAWGWLEGPLVILNLLTYAFIPYLDAETRLMFGKRLEFWATPKVRKTVIRTRSKIASRV</sequence>
<keyword evidence="1" id="KW-0472">Membrane</keyword>
<accession>A0A1F4VDL7</accession>
<dbReference type="SUPFAM" id="SSF53448">
    <property type="entry name" value="Nucleotide-diphospho-sugar transferases"/>
    <property type="match status" value="1"/>
</dbReference>
<feature type="transmembrane region" description="Helical" evidence="1">
    <location>
        <begin position="48"/>
        <end position="74"/>
    </location>
</feature>
<reference evidence="2 3" key="1">
    <citation type="journal article" date="2016" name="Nat. Commun.">
        <title>Thousands of microbial genomes shed light on interconnected biogeochemical processes in an aquifer system.</title>
        <authorList>
            <person name="Anantharaman K."/>
            <person name="Brown C.T."/>
            <person name="Hug L.A."/>
            <person name="Sharon I."/>
            <person name="Castelle C.J."/>
            <person name="Probst A.J."/>
            <person name="Thomas B.C."/>
            <person name="Singh A."/>
            <person name="Wilkins M.J."/>
            <person name="Karaoz U."/>
            <person name="Brodie E.L."/>
            <person name="Williams K.H."/>
            <person name="Hubbard S.S."/>
            <person name="Banfield J.F."/>
        </authorList>
    </citation>
    <scope>NUCLEOTIDE SEQUENCE [LARGE SCALE GENOMIC DNA]</scope>
</reference>
<evidence type="ECO:0000256" key="1">
    <source>
        <dbReference type="SAM" id="Phobius"/>
    </source>
</evidence>
<dbReference type="Gene3D" id="3.90.550.10">
    <property type="entry name" value="Spore Coat Polysaccharide Biosynthesis Protein SpsA, Chain A"/>
    <property type="match status" value="1"/>
</dbReference>
<feature type="transmembrane region" description="Helical" evidence="1">
    <location>
        <begin position="463"/>
        <end position="484"/>
    </location>
</feature>
<gene>
    <name evidence="2" type="ORF">A2797_00860</name>
</gene>
<feature type="transmembrane region" description="Helical" evidence="1">
    <location>
        <begin position="390"/>
        <end position="411"/>
    </location>
</feature>
<evidence type="ECO:0000313" key="3">
    <source>
        <dbReference type="Proteomes" id="UP000179005"/>
    </source>
</evidence>
<dbReference type="InterPro" id="IPR029044">
    <property type="entry name" value="Nucleotide-diphossugar_trans"/>
</dbReference>
<keyword evidence="1" id="KW-0812">Transmembrane</keyword>
<keyword evidence="1" id="KW-1133">Transmembrane helix</keyword>
<dbReference type="PANTHER" id="PTHR36851:SF1">
    <property type="entry name" value="GLYCO_TRANS_2-LIKE DOMAIN-CONTAINING PROTEIN"/>
    <property type="match status" value="1"/>
</dbReference>
<feature type="transmembrane region" description="Helical" evidence="1">
    <location>
        <begin position="23"/>
        <end position="42"/>
    </location>
</feature>
<comment type="caution">
    <text evidence="2">The sequence shown here is derived from an EMBL/GenBank/DDBJ whole genome shotgun (WGS) entry which is preliminary data.</text>
</comment>
<evidence type="ECO:0008006" key="4">
    <source>
        <dbReference type="Google" id="ProtNLM"/>
    </source>
</evidence>
<dbReference type="AlphaFoldDB" id="A0A1F4VDL7"/>